<evidence type="ECO:0000259" key="14">
    <source>
        <dbReference type="SMART" id="SM01016"/>
    </source>
</evidence>
<evidence type="ECO:0000256" key="2">
    <source>
        <dbReference type="ARBA" id="ARBA00005594"/>
    </source>
</evidence>
<dbReference type="Pfam" id="PF05746">
    <property type="entry name" value="DALR_1"/>
    <property type="match status" value="1"/>
</dbReference>
<dbReference type="PANTHER" id="PTHR11956">
    <property type="entry name" value="ARGINYL-TRNA SYNTHETASE"/>
    <property type="match status" value="1"/>
</dbReference>
<keyword evidence="9 11" id="KW-0030">Aminoacyl-tRNA synthetase</keyword>
<evidence type="ECO:0000259" key="13">
    <source>
        <dbReference type="SMART" id="SM00836"/>
    </source>
</evidence>
<dbReference type="PROSITE" id="PS00178">
    <property type="entry name" value="AA_TRNA_LIGASE_I"/>
    <property type="match status" value="1"/>
</dbReference>
<feature type="domain" description="DALR anticodon binding" evidence="13">
    <location>
        <begin position="444"/>
        <end position="564"/>
    </location>
</feature>
<dbReference type="InterPro" id="IPR009080">
    <property type="entry name" value="tRNAsynth_Ia_anticodon-bd"/>
</dbReference>
<organism evidence="15 16">
    <name type="scientific">Youxingia wuxianensis</name>
    <dbReference type="NCBI Taxonomy" id="2763678"/>
    <lineage>
        <taxon>Bacteria</taxon>
        <taxon>Bacillati</taxon>
        <taxon>Bacillota</taxon>
        <taxon>Clostridia</taxon>
        <taxon>Eubacteriales</taxon>
        <taxon>Oscillospiraceae</taxon>
        <taxon>Youxingia</taxon>
    </lineage>
</organism>
<dbReference type="GO" id="GO:0005737">
    <property type="term" value="C:cytoplasm"/>
    <property type="evidence" value="ECO:0007669"/>
    <property type="project" value="UniProtKB-SubCell"/>
</dbReference>
<dbReference type="SUPFAM" id="SSF52374">
    <property type="entry name" value="Nucleotidylyl transferase"/>
    <property type="match status" value="1"/>
</dbReference>
<comment type="subcellular location">
    <subcellularLocation>
        <location evidence="1 11">Cytoplasm</location>
    </subcellularLocation>
</comment>
<evidence type="ECO:0000256" key="11">
    <source>
        <dbReference type="HAMAP-Rule" id="MF_00123"/>
    </source>
</evidence>
<evidence type="ECO:0000256" key="7">
    <source>
        <dbReference type="ARBA" id="ARBA00022840"/>
    </source>
</evidence>
<evidence type="ECO:0000313" key="16">
    <source>
        <dbReference type="Proteomes" id="UP000623678"/>
    </source>
</evidence>
<evidence type="ECO:0000256" key="8">
    <source>
        <dbReference type="ARBA" id="ARBA00022917"/>
    </source>
</evidence>
<dbReference type="NCBIfam" id="TIGR00456">
    <property type="entry name" value="argS"/>
    <property type="match status" value="1"/>
</dbReference>
<keyword evidence="7 11" id="KW-0067">ATP-binding</keyword>
<dbReference type="InterPro" id="IPR001278">
    <property type="entry name" value="Arg-tRNA-ligase"/>
</dbReference>
<evidence type="ECO:0000256" key="12">
    <source>
        <dbReference type="RuleBase" id="RU363038"/>
    </source>
</evidence>
<feature type="domain" description="Arginyl tRNA synthetase N-terminal" evidence="14">
    <location>
        <begin position="10"/>
        <end position="100"/>
    </location>
</feature>
<dbReference type="HAMAP" id="MF_00123">
    <property type="entry name" value="Arg_tRNA_synth"/>
    <property type="match status" value="1"/>
</dbReference>
<dbReference type="PANTHER" id="PTHR11956:SF5">
    <property type="entry name" value="ARGININE--TRNA LIGASE, CYTOPLASMIC"/>
    <property type="match status" value="1"/>
</dbReference>
<name>A0A926ESN0_9FIRM</name>
<evidence type="ECO:0000256" key="10">
    <source>
        <dbReference type="ARBA" id="ARBA00049339"/>
    </source>
</evidence>
<dbReference type="InterPro" id="IPR014729">
    <property type="entry name" value="Rossmann-like_a/b/a_fold"/>
</dbReference>
<evidence type="ECO:0000256" key="5">
    <source>
        <dbReference type="ARBA" id="ARBA00022598"/>
    </source>
</evidence>
<dbReference type="Gene3D" id="3.40.50.620">
    <property type="entry name" value="HUPs"/>
    <property type="match status" value="1"/>
</dbReference>
<comment type="catalytic activity">
    <reaction evidence="10 11">
        <text>tRNA(Arg) + L-arginine + ATP = L-arginyl-tRNA(Arg) + AMP + diphosphate</text>
        <dbReference type="Rhea" id="RHEA:20301"/>
        <dbReference type="Rhea" id="RHEA-COMP:9658"/>
        <dbReference type="Rhea" id="RHEA-COMP:9673"/>
        <dbReference type="ChEBI" id="CHEBI:30616"/>
        <dbReference type="ChEBI" id="CHEBI:32682"/>
        <dbReference type="ChEBI" id="CHEBI:33019"/>
        <dbReference type="ChEBI" id="CHEBI:78442"/>
        <dbReference type="ChEBI" id="CHEBI:78513"/>
        <dbReference type="ChEBI" id="CHEBI:456215"/>
        <dbReference type="EC" id="6.1.1.19"/>
    </reaction>
</comment>
<dbReference type="InterPro" id="IPR035684">
    <property type="entry name" value="ArgRS_core"/>
</dbReference>
<sequence>MTNPVLDAKNALNTLISDALHKAMENGALPKTDDLPAYVVEIPGDTSHGDYASNVAMACARTFKCAPRMVAQAIIENISLDGTYFDRMEIAGPGFLNFFAGKRWFSQVVDTVRKEGADYGRTDFGKKEKVMVEFVSANPTGPMHMGNARGGAIGDCLAAALDWSGHDVTREFYVNDAGNQVAKFGLSLEARYLQIYKGEDAVPFPEDGYHGDDIKVRAQEYADQYGEKLLEADPQVRRQELTDFALPRNIDKLRTDLERYRITYDVWFRESTLHHGAIDEAIQTLTQRGLTYEKDDALWYKATQFGAEKDEVLVRGNHYPTYFAADIAYHYNKFAVRHFDRVINIWGADHHGHVARLKGAMDAIGLDGGKLDIILMQLVRLTRDGQLVKMSKRTGKAISLTDLIDDVPVDAARFFFNMREPNSTLDFDLDLAVEQTSQNPVYYVQYAHARICSILRNLAQEGVSPRDCTLEELDRMETLEEKEMIRCLSRFPQEIVEAAKNYDPARLTHYAIDVATVFHKFYNACRVKTEDESLMQARLNLCLGVKQVICNVLSLLKISAPESM</sequence>
<keyword evidence="6 11" id="KW-0547">Nucleotide-binding</keyword>
<dbReference type="PRINTS" id="PR01038">
    <property type="entry name" value="TRNASYNTHARG"/>
</dbReference>
<gene>
    <name evidence="11" type="primary">argS</name>
    <name evidence="15" type="ORF">H8705_09245</name>
</gene>
<dbReference type="Gene3D" id="3.30.1360.70">
    <property type="entry name" value="Arginyl tRNA synthetase N-terminal domain"/>
    <property type="match status" value="1"/>
</dbReference>
<dbReference type="FunFam" id="1.10.730.10:FF:000008">
    <property type="entry name" value="Arginine--tRNA ligase"/>
    <property type="match status" value="1"/>
</dbReference>
<keyword evidence="8 11" id="KW-0648">Protein biosynthesis</keyword>
<dbReference type="InterPro" id="IPR008909">
    <property type="entry name" value="DALR_anticod-bd"/>
</dbReference>
<keyword evidence="5 11" id="KW-0436">Ligase</keyword>
<dbReference type="Pfam" id="PF03485">
    <property type="entry name" value="Arg_tRNA_synt_N"/>
    <property type="match status" value="1"/>
</dbReference>
<comment type="similarity">
    <text evidence="2 11 12">Belongs to the class-I aminoacyl-tRNA synthetase family.</text>
</comment>
<dbReference type="FunFam" id="3.30.1360.70:FF:000003">
    <property type="entry name" value="Arginine--tRNA ligase"/>
    <property type="match status" value="1"/>
</dbReference>
<protein>
    <recommendedName>
        <fullName evidence="11">Arginine--tRNA ligase</fullName>
        <ecNumber evidence="11">6.1.1.19</ecNumber>
    </recommendedName>
    <alternativeName>
        <fullName evidence="11">Arginyl-tRNA synthetase</fullName>
        <shortName evidence="11">ArgRS</shortName>
    </alternativeName>
</protein>
<dbReference type="AlphaFoldDB" id="A0A926ESN0"/>
<keyword evidence="16" id="KW-1185">Reference proteome</keyword>
<dbReference type="RefSeq" id="WP_262395593.1">
    <property type="nucleotide sequence ID" value="NZ_JACRTD010000006.1"/>
</dbReference>
<dbReference type="GO" id="GO:0005524">
    <property type="term" value="F:ATP binding"/>
    <property type="evidence" value="ECO:0007669"/>
    <property type="project" value="UniProtKB-UniRule"/>
</dbReference>
<evidence type="ECO:0000256" key="6">
    <source>
        <dbReference type="ARBA" id="ARBA00022741"/>
    </source>
</evidence>
<dbReference type="Pfam" id="PF00750">
    <property type="entry name" value="tRNA-synt_1d"/>
    <property type="match status" value="1"/>
</dbReference>
<dbReference type="EC" id="6.1.1.19" evidence="11"/>
<evidence type="ECO:0000256" key="4">
    <source>
        <dbReference type="ARBA" id="ARBA00022490"/>
    </source>
</evidence>
<dbReference type="FunFam" id="3.40.50.620:FF:000062">
    <property type="entry name" value="Arginine--tRNA ligase"/>
    <property type="match status" value="1"/>
</dbReference>
<dbReference type="CDD" id="cd00671">
    <property type="entry name" value="ArgRS_core"/>
    <property type="match status" value="1"/>
</dbReference>
<dbReference type="InterPro" id="IPR036695">
    <property type="entry name" value="Arg-tRNA-synth_N_sf"/>
</dbReference>
<dbReference type="SUPFAM" id="SSF55190">
    <property type="entry name" value="Arginyl-tRNA synthetase (ArgRS), N-terminal 'additional' domain"/>
    <property type="match status" value="1"/>
</dbReference>
<evidence type="ECO:0000256" key="1">
    <source>
        <dbReference type="ARBA" id="ARBA00004496"/>
    </source>
</evidence>
<accession>A0A926ESN0</accession>
<evidence type="ECO:0000256" key="9">
    <source>
        <dbReference type="ARBA" id="ARBA00023146"/>
    </source>
</evidence>
<proteinExistence type="inferred from homology"/>
<feature type="short sequence motif" description="'HIGH' region" evidence="11">
    <location>
        <begin position="137"/>
        <end position="147"/>
    </location>
</feature>
<dbReference type="EMBL" id="JACRTD010000006">
    <property type="protein sequence ID" value="MBC8585769.1"/>
    <property type="molecule type" value="Genomic_DNA"/>
</dbReference>
<comment type="caution">
    <text evidence="15">The sequence shown here is derived from an EMBL/GenBank/DDBJ whole genome shotgun (WGS) entry which is preliminary data.</text>
</comment>
<reference evidence="15" key="1">
    <citation type="submission" date="2020-08" db="EMBL/GenBank/DDBJ databases">
        <title>Genome public.</title>
        <authorList>
            <person name="Liu C."/>
            <person name="Sun Q."/>
        </authorList>
    </citation>
    <scope>NUCLEOTIDE SEQUENCE</scope>
    <source>
        <strain evidence="15">NSJ-64</strain>
    </source>
</reference>
<keyword evidence="4 11" id="KW-0963">Cytoplasm</keyword>
<dbReference type="SMART" id="SM01016">
    <property type="entry name" value="Arg_tRNA_synt_N"/>
    <property type="match status" value="1"/>
</dbReference>
<dbReference type="GO" id="GO:0006420">
    <property type="term" value="P:arginyl-tRNA aminoacylation"/>
    <property type="evidence" value="ECO:0007669"/>
    <property type="project" value="UniProtKB-UniRule"/>
</dbReference>
<dbReference type="Proteomes" id="UP000623678">
    <property type="component" value="Unassembled WGS sequence"/>
</dbReference>
<dbReference type="Gene3D" id="1.10.730.10">
    <property type="entry name" value="Isoleucyl-tRNA Synthetase, Domain 1"/>
    <property type="match status" value="1"/>
</dbReference>
<dbReference type="SUPFAM" id="SSF47323">
    <property type="entry name" value="Anticodon-binding domain of a subclass of class I aminoacyl-tRNA synthetases"/>
    <property type="match status" value="1"/>
</dbReference>
<dbReference type="InterPro" id="IPR005148">
    <property type="entry name" value="Arg-tRNA-synth_N"/>
</dbReference>
<dbReference type="InterPro" id="IPR001412">
    <property type="entry name" value="aa-tRNA-synth_I_CS"/>
</dbReference>
<dbReference type="GO" id="GO:0004814">
    <property type="term" value="F:arginine-tRNA ligase activity"/>
    <property type="evidence" value="ECO:0007669"/>
    <property type="project" value="UniProtKB-UniRule"/>
</dbReference>
<comment type="subunit">
    <text evidence="3 11">Monomer.</text>
</comment>
<evidence type="ECO:0000313" key="15">
    <source>
        <dbReference type="EMBL" id="MBC8585769.1"/>
    </source>
</evidence>
<evidence type="ECO:0000256" key="3">
    <source>
        <dbReference type="ARBA" id="ARBA00011245"/>
    </source>
</evidence>
<dbReference type="SMART" id="SM00836">
    <property type="entry name" value="DALR_1"/>
    <property type="match status" value="1"/>
</dbReference>